<evidence type="ECO:0000313" key="4">
    <source>
        <dbReference type="EMBL" id="SDX29296.1"/>
    </source>
</evidence>
<dbReference type="GO" id="GO:0016491">
    <property type="term" value="F:oxidoreductase activity"/>
    <property type="evidence" value="ECO:0007669"/>
    <property type="project" value="UniProtKB-KW"/>
</dbReference>
<dbReference type="SUPFAM" id="SSF55469">
    <property type="entry name" value="FMN-dependent nitroreductase-like"/>
    <property type="match status" value="1"/>
</dbReference>
<name>A0A1H3AHZ1_9BACL</name>
<protein>
    <submittedName>
        <fullName evidence="4">Nitroreductase</fullName>
    </submittedName>
</protein>
<dbReference type="AlphaFoldDB" id="A0A1H3AHZ1"/>
<keyword evidence="2" id="KW-0560">Oxidoreductase</keyword>
<dbReference type="EMBL" id="FNNQ01000013">
    <property type="protein sequence ID" value="SDX29296.1"/>
    <property type="molecule type" value="Genomic_DNA"/>
</dbReference>
<gene>
    <name evidence="4" type="ORF">SAMN05444487_11393</name>
</gene>
<evidence type="ECO:0000313" key="5">
    <source>
        <dbReference type="Proteomes" id="UP000198534"/>
    </source>
</evidence>
<dbReference type="PANTHER" id="PTHR43673">
    <property type="entry name" value="NAD(P)H NITROREDUCTASE YDGI-RELATED"/>
    <property type="match status" value="1"/>
</dbReference>
<sequence length="200" mass="23000">MAMSVKQAMETRCSIRTYLQEPVPREDIEEIIRLTRLAPSAWNIQPWRFIVVTNKETKQELYNIANKHPQVESAPVAIVVTSDMEDAIANLEEFIHPSMPEDARAWLTNTIPKIFGEQTIEQRGQWGVAQSNIALGYLLIAIRSLGYDSSPMYGFNPYKVRELFELSDHVQIPSIVTLGRRGEEGREHHRHSLDKLIRYV</sequence>
<dbReference type="InterPro" id="IPR029479">
    <property type="entry name" value="Nitroreductase"/>
</dbReference>
<evidence type="ECO:0000256" key="1">
    <source>
        <dbReference type="ARBA" id="ARBA00007118"/>
    </source>
</evidence>
<feature type="domain" description="Nitroreductase" evidence="3">
    <location>
        <begin position="10"/>
        <end position="179"/>
    </location>
</feature>
<dbReference type="Gene3D" id="3.40.109.10">
    <property type="entry name" value="NADH Oxidase"/>
    <property type="match status" value="1"/>
</dbReference>
<dbReference type="RefSeq" id="WP_177168052.1">
    <property type="nucleotide sequence ID" value="NZ_FNNQ01000013.1"/>
</dbReference>
<proteinExistence type="inferred from homology"/>
<dbReference type="InterPro" id="IPR000415">
    <property type="entry name" value="Nitroreductase-like"/>
</dbReference>
<comment type="similarity">
    <text evidence="1">Belongs to the nitroreductase family.</text>
</comment>
<evidence type="ECO:0000256" key="2">
    <source>
        <dbReference type="ARBA" id="ARBA00023002"/>
    </source>
</evidence>
<reference evidence="4 5" key="1">
    <citation type="submission" date="2016-10" db="EMBL/GenBank/DDBJ databases">
        <authorList>
            <person name="de Groot N.N."/>
        </authorList>
    </citation>
    <scope>NUCLEOTIDE SEQUENCE [LARGE SCALE GENOMIC DNA]</scope>
    <source>
        <strain evidence="4 5">DSM 45610</strain>
    </source>
</reference>
<organism evidence="4 5">
    <name type="scientific">Marininema mesophilum</name>
    <dbReference type="NCBI Taxonomy" id="1048340"/>
    <lineage>
        <taxon>Bacteria</taxon>
        <taxon>Bacillati</taxon>
        <taxon>Bacillota</taxon>
        <taxon>Bacilli</taxon>
        <taxon>Bacillales</taxon>
        <taxon>Thermoactinomycetaceae</taxon>
        <taxon>Marininema</taxon>
    </lineage>
</organism>
<accession>A0A1H3AHZ1</accession>
<dbReference type="Pfam" id="PF00881">
    <property type="entry name" value="Nitroreductase"/>
    <property type="match status" value="1"/>
</dbReference>
<keyword evidence="5" id="KW-1185">Reference proteome</keyword>
<dbReference type="CDD" id="cd03370">
    <property type="entry name" value="nitroreductase"/>
    <property type="match status" value="1"/>
</dbReference>
<evidence type="ECO:0000259" key="3">
    <source>
        <dbReference type="Pfam" id="PF00881"/>
    </source>
</evidence>
<dbReference type="Proteomes" id="UP000198534">
    <property type="component" value="Unassembled WGS sequence"/>
</dbReference>
<dbReference type="PANTHER" id="PTHR43673:SF10">
    <property type="entry name" value="NADH DEHYDROGENASE_NAD(P)H NITROREDUCTASE XCC3605-RELATED"/>
    <property type="match status" value="1"/>
</dbReference>
<dbReference type="STRING" id="1048340.SAMN05444487_11393"/>